<name>A0A1D2NCD1_ORCCI</name>
<sequence length="81" mass="9348">MDKHRVEFDKLKNSIYLNNISIDHSSPVQMALLLHEGLALVGMVHKHVYTVIGVAAEERVPPFLIYPDDGFRNLKRQETKY</sequence>
<evidence type="ECO:0000313" key="2">
    <source>
        <dbReference type="Proteomes" id="UP000094527"/>
    </source>
</evidence>
<proteinExistence type="predicted"/>
<dbReference type="GO" id="GO:0016301">
    <property type="term" value="F:kinase activity"/>
    <property type="evidence" value="ECO:0007669"/>
    <property type="project" value="UniProtKB-KW"/>
</dbReference>
<dbReference type="EMBL" id="LJIJ01000092">
    <property type="protein sequence ID" value="ODN02918.1"/>
    <property type="molecule type" value="Genomic_DNA"/>
</dbReference>
<keyword evidence="1" id="KW-0808">Transferase</keyword>
<dbReference type="Proteomes" id="UP000094527">
    <property type="component" value="Unassembled WGS sequence"/>
</dbReference>
<evidence type="ECO:0000313" key="1">
    <source>
        <dbReference type="EMBL" id="ODN02918.1"/>
    </source>
</evidence>
<reference evidence="1 2" key="1">
    <citation type="journal article" date="2016" name="Genome Biol. Evol.">
        <title>Gene Family Evolution Reflects Adaptation to Soil Environmental Stressors in the Genome of the Collembolan Orchesella cincta.</title>
        <authorList>
            <person name="Faddeeva-Vakhrusheva A."/>
            <person name="Derks M.F."/>
            <person name="Anvar S.Y."/>
            <person name="Agamennone V."/>
            <person name="Suring W."/>
            <person name="Smit S."/>
            <person name="van Straalen N.M."/>
            <person name="Roelofs D."/>
        </authorList>
    </citation>
    <scope>NUCLEOTIDE SEQUENCE [LARGE SCALE GENOMIC DNA]</scope>
    <source>
        <tissue evidence="1">Mixed pool</tissue>
    </source>
</reference>
<comment type="caution">
    <text evidence="1">The sequence shown here is derived from an EMBL/GenBank/DDBJ whole genome shotgun (WGS) entry which is preliminary data.</text>
</comment>
<protein>
    <submittedName>
        <fullName evidence="1">Tyrosine-protein kinase Drl</fullName>
    </submittedName>
</protein>
<keyword evidence="2" id="KW-1185">Reference proteome</keyword>
<dbReference type="OrthoDB" id="535945at2759"/>
<gene>
    <name evidence="1" type="ORF">Ocin01_03767</name>
</gene>
<accession>A0A1D2NCD1</accession>
<organism evidence="1 2">
    <name type="scientific">Orchesella cincta</name>
    <name type="common">Springtail</name>
    <name type="synonym">Podura cincta</name>
    <dbReference type="NCBI Taxonomy" id="48709"/>
    <lineage>
        <taxon>Eukaryota</taxon>
        <taxon>Metazoa</taxon>
        <taxon>Ecdysozoa</taxon>
        <taxon>Arthropoda</taxon>
        <taxon>Hexapoda</taxon>
        <taxon>Collembola</taxon>
        <taxon>Entomobryomorpha</taxon>
        <taxon>Entomobryoidea</taxon>
        <taxon>Orchesellidae</taxon>
        <taxon>Orchesellinae</taxon>
        <taxon>Orchesella</taxon>
    </lineage>
</organism>
<dbReference type="STRING" id="48709.A0A1D2NCD1"/>
<keyword evidence="1" id="KW-0418">Kinase</keyword>
<dbReference type="AlphaFoldDB" id="A0A1D2NCD1"/>